<evidence type="ECO:0000313" key="1">
    <source>
        <dbReference type="EMBL" id="CAE0833060.1"/>
    </source>
</evidence>
<organism evidence="1">
    <name type="scientific">Eutreptiella gymnastica</name>
    <dbReference type="NCBI Taxonomy" id="73025"/>
    <lineage>
        <taxon>Eukaryota</taxon>
        <taxon>Discoba</taxon>
        <taxon>Euglenozoa</taxon>
        <taxon>Euglenida</taxon>
        <taxon>Spirocuta</taxon>
        <taxon>Euglenophyceae</taxon>
        <taxon>Eutreptiales</taxon>
        <taxon>Eutreptiaceae</taxon>
        <taxon>Eutreptiella</taxon>
    </lineage>
</organism>
<sequence>MPHFAARVCVLSYPGCVCMCARECVPEEVCVYDCVCCVHVCGCLCACVVFVYCVCDPQAGRVCVCVYVWGRPERIDFCSPGARLSIRVSLLEAPSMLCDLFCAQHAVCASQQQDPAWLRLHAMLSDRLMQIRMTTTSYDNPSSLKKLSHLPLD</sequence>
<name>A0A7S4GD07_9EUGL</name>
<reference evidence="1" key="1">
    <citation type="submission" date="2021-01" db="EMBL/GenBank/DDBJ databases">
        <authorList>
            <person name="Corre E."/>
            <person name="Pelletier E."/>
            <person name="Niang G."/>
            <person name="Scheremetjew M."/>
            <person name="Finn R."/>
            <person name="Kale V."/>
            <person name="Holt S."/>
            <person name="Cochrane G."/>
            <person name="Meng A."/>
            <person name="Brown T."/>
            <person name="Cohen L."/>
        </authorList>
    </citation>
    <scope>NUCLEOTIDE SEQUENCE</scope>
    <source>
        <strain evidence="1">CCMP1594</strain>
    </source>
</reference>
<dbReference type="EMBL" id="HBJA01128934">
    <property type="protein sequence ID" value="CAE0833060.1"/>
    <property type="molecule type" value="Transcribed_RNA"/>
</dbReference>
<gene>
    <name evidence="1" type="ORF">EGYM00163_LOCUS44349</name>
</gene>
<dbReference type="AlphaFoldDB" id="A0A7S4GD07"/>
<proteinExistence type="predicted"/>
<accession>A0A7S4GD07</accession>
<protein>
    <submittedName>
        <fullName evidence="1">Uncharacterized protein</fullName>
    </submittedName>
</protein>